<dbReference type="NCBIfam" id="TIGR00464">
    <property type="entry name" value="gltX_bact"/>
    <property type="match status" value="1"/>
</dbReference>
<evidence type="ECO:0000256" key="3">
    <source>
        <dbReference type="ARBA" id="ARBA00022598"/>
    </source>
</evidence>
<dbReference type="Proteomes" id="UP000199564">
    <property type="component" value="Unassembled WGS sequence"/>
</dbReference>
<dbReference type="Gene3D" id="1.10.1160.10">
    <property type="entry name" value="Glutamyl-trna Synthetase, Domain 2"/>
    <property type="match status" value="1"/>
</dbReference>
<comment type="catalytic activity">
    <reaction evidence="8">
        <text>tRNA(Glu) + L-glutamate + ATP = L-glutamyl-tRNA(Glu) + AMP + diphosphate</text>
        <dbReference type="Rhea" id="RHEA:23540"/>
        <dbReference type="Rhea" id="RHEA-COMP:9663"/>
        <dbReference type="Rhea" id="RHEA-COMP:9680"/>
        <dbReference type="ChEBI" id="CHEBI:29985"/>
        <dbReference type="ChEBI" id="CHEBI:30616"/>
        <dbReference type="ChEBI" id="CHEBI:33019"/>
        <dbReference type="ChEBI" id="CHEBI:78442"/>
        <dbReference type="ChEBI" id="CHEBI:78520"/>
        <dbReference type="ChEBI" id="CHEBI:456215"/>
        <dbReference type="EC" id="6.1.1.17"/>
    </reaction>
</comment>
<gene>
    <name evidence="8" type="primary">gltX</name>
    <name evidence="11" type="ORF">SAMN04488519_10496</name>
</gene>
<keyword evidence="5 8" id="KW-0067">ATP-binding</keyword>
<comment type="similarity">
    <text evidence="1 8">Belongs to the class-I aminoacyl-tRNA synthetase family. Glutamate--tRNA ligase type 1 subfamily.</text>
</comment>
<comment type="function">
    <text evidence="8">Catalyzes the attachment of glutamate to tRNA(Glu) in a two-step reaction: glutamate is first activated by ATP to form Glu-AMP and then transferred to the acceptor end of tRNA(Glu).</text>
</comment>
<feature type="short sequence motif" description="'HIGH' region" evidence="8">
    <location>
        <begin position="11"/>
        <end position="21"/>
    </location>
</feature>
<dbReference type="PROSITE" id="PS00178">
    <property type="entry name" value="AA_TRNA_LIGASE_I"/>
    <property type="match status" value="1"/>
</dbReference>
<dbReference type="InterPro" id="IPR000924">
    <property type="entry name" value="Glu/Gln-tRNA-synth"/>
</dbReference>
<sequence>MSREVRVRFAPSPTGPLHIGGVRTALYNYLFAKKTGGKFLLRIEDTDQNRFVPGAEEYIKDSLEWLGIAPDESPWNPGSVAPYRQSERKADYMQYALDLVEKGHAYYAFDTAEELEAMRERLTAARVVTPQYNSITRTQMKNSLTLSEEEVKERLASGEPYVIRVKIPRKEEVRMNDLIRGWVMVHSSTLDDKVLMKSDGMPTYHLANIVDDHLMDITHVIRGEEWLPSAPLHVLLYKFFGWEDTMPEFAHLPLLLKPDGNGKLSKRDGDKLGFPVFPLNWENKESGETAAGFREQGYLPEALLNFLAFLGWNPGDEREIFSKEELIEAFSIERIGKAGTKFDIAKAKWYNEQYIRTKSNQELASQVIADAANDGMELSQEKAEAIVALTKERVTFASEMWSENKFLLIAPTSFDEQVASKKWNEDAVKVLEHYAGSIEAHSGDFDGATAKSLLENSAAAVEVKLGKVMQAVRLAVTGAGAGPDLMEIFAILGAKEVATRIKFAIESLPVAG</sequence>
<dbReference type="PANTHER" id="PTHR43311">
    <property type="entry name" value="GLUTAMATE--TRNA LIGASE"/>
    <property type="match status" value="1"/>
</dbReference>
<dbReference type="HAMAP" id="MF_00022">
    <property type="entry name" value="Glu_tRNA_synth_type1"/>
    <property type="match status" value="1"/>
</dbReference>
<feature type="domain" description="Aminoacyl-tRNA synthetase class I anticodon-binding" evidence="10">
    <location>
        <begin position="378"/>
        <end position="505"/>
    </location>
</feature>
<dbReference type="InterPro" id="IPR020061">
    <property type="entry name" value="Glu_tRNA_lig_a-bdl"/>
</dbReference>
<evidence type="ECO:0000256" key="5">
    <source>
        <dbReference type="ARBA" id="ARBA00022840"/>
    </source>
</evidence>
<evidence type="ECO:0000313" key="12">
    <source>
        <dbReference type="Proteomes" id="UP000199564"/>
    </source>
</evidence>
<evidence type="ECO:0000259" key="9">
    <source>
        <dbReference type="Pfam" id="PF00749"/>
    </source>
</evidence>
<keyword evidence="3 8" id="KW-0436">Ligase</keyword>
<dbReference type="GO" id="GO:0000049">
    <property type="term" value="F:tRNA binding"/>
    <property type="evidence" value="ECO:0007669"/>
    <property type="project" value="InterPro"/>
</dbReference>
<dbReference type="EC" id="6.1.1.17" evidence="8"/>
<dbReference type="Pfam" id="PF00749">
    <property type="entry name" value="tRNA-synt_1c"/>
    <property type="match status" value="1"/>
</dbReference>
<dbReference type="SUPFAM" id="SSF52374">
    <property type="entry name" value="Nucleotidylyl transferase"/>
    <property type="match status" value="1"/>
</dbReference>
<keyword evidence="7 8" id="KW-0030">Aminoacyl-tRNA synthetase</keyword>
<evidence type="ECO:0000259" key="10">
    <source>
        <dbReference type="Pfam" id="PF19269"/>
    </source>
</evidence>
<protein>
    <recommendedName>
        <fullName evidence="8">Glutamate--tRNA ligase</fullName>
        <ecNumber evidence="8">6.1.1.17</ecNumber>
    </recommendedName>
    <alternativeName>
        <fullName evidence="8">Glutamyl-tRNA synthetase</fullName>
        <shortName evidence="8">GluRS</shortName>
    </alternativeName>
</protein>
<dbReference type="Pfam" id="PF19269">
    <property type="entry name" value="Anticodon_2"/>
    <property type="match status" value="1"/>
</dbReference>
<name>A0A1I5EVV6_9BACT</name>
<dbReference type="PANTHER" id="PTHR43311:SF2">
    <property type="entry name" value="GLUTAMATE--TRNA LIGASE, MITOCHONDRIAL-RELATED"/>
    <property type="match status" value="1"/>
</dbReference>
<dbReference type="GO" id="GO:0005524">
    <property type="term" value="F:ATP binding"/>
    <property type="evidence" value="ECO:0007669"/>
    <property type="project" value="UniProtKB-UniRule"/>
</dbReference>
<evidence type="ECO:0000256" key="7">
    <source>
        <dbReference type="ARBA" id="ARBA00023146"/>
    </source>
</evidence>
<dbReference type="GO" id="GO:0006424">
    <property type="term" value="P:glutamyl-tRNA aminoacylation"/>
    <property type="evidence" value="ECO:0007669"/>
    <property type="project" value="UniProtKB-UniRule"/>
</dbReference>
<dbReference type="InterPro" id="IPR020058">
    <property type="entry name" value="Glu/Gln-tRNA-synth_Ib_cat-dom"/>
</dbReference>
<feature type="short sequence motif" description="'KMSKS' region" evidence="8">
    <location>
        <begin position="263"/>
        <end position="267"/>
    </location>
</feature>
<keyword evidence="2 8" id="KW-0963">Cytoplasm</keyword>
<reference evidence="12" key="1">
    <citation type="submission" date="2016-10" db="EMBL/GenBank/DDBJ databases">
        <authorList>
            <person name="Varghese N."/>
            <person name="Submissions S."/>
        </authorList>
    </citation>
    <scope>NUCLEOTIDE SEQUENCE [LARGE SCALE GENOMIC DNA]</scope>
    <source>
        <strain evidence="12">DSM 15282</strain>
    </source>
</reference>
<dbReference type="InterPro" id="IPR014729">
    <property type="entry name" value="Rossmann-like_a/b/a_fold"/>
</dbReference>
<keyword evidence="4 8" id="KW-0547">Nucleotide-binding</keyword>
<dbReference type="GO" id="GO:0004818">
    <property type="term" value="F:glutamate-tRNA ligase activity"/>
    <property type="evidence" value="ECO:0007669"/>
    <property type="project" value="UniProtKB-UniRule"/>
</dbReference>
<dbReference type="RefSeq" id="WP_091652327.1">
    <property type="nucleotide sequence ID" value="NZ_FOVW01000004.1"/>
</dbReference>
<evidence type="ECO:0000256" key="8">
    <source>
        <dbReference type="HAMAP-Rule" id="MF_00022"/>
    </source>
</evidence>
<dbReference type="PRINTS" id="PR00987">
    <property type="entry name" value="TRNASYNTHGLU"/>
</dbReference>
<dbReference type="InterPro" id="IPR008925">
    <property type="entry name" value="aa_tRNA-synth_I_cd-bd_sf"/>
</dbReference>
<comment type="caution">
    <text evidence="8">Lacks conserved residue(s) required for the propagation of feature annotation.</text>
</comment>
<dbReference type="Gene3D" id="1.10.10.350">
    <property type="match status" value="1"/>
</dbReference>
<evidence type="ECO:0000256" key="6">
    <source>
        <dbReference type="ARBA" id="ARBA00022917"/>
    </source>
</evidence>
<dbReference type="EMBL" id="FOVW01000004">
    <property type="protein sequence ID" value="SFO15645.1"/>
    <property type="molecule type" value="Genomic_DNA"/>
</dbReference>
<dbReference type="InterPro" id="IPR004527">
    <property type="entry name" value="Glu-tRNA-ligase_bac/mito"/>
</dbReference>
<evidence type="ECO:0000256" key="1">
    <source>
        <dbReference type="ARBA" id="ARBA00007894"/>
    </source>
</evidence>
<dbReference type="InterPro" id="IPR001412">
    <property type="entry name" value="aa-tRNA-synth_I_CS"/>
</dbReference>
<evidence type="ECO:0000256" key="4">
    <source>
        <dbReference type="ARBA" id="ARBA00022741"/>
    </source>
</evidence>
<organism evidence="11 12">
    <name type="scientific">Algoriphagus ornithinivorans</name>
    <dbReference type="NCBI Taxonomy" id="226506"/>
    <lineage>
        <taxon>Bacteria</taxon>
        <taxon>Pseudomonadati</taxon>
        <taxon>Bacteroidota</taxon>
        <taxon>Cytophagia</taxon>
        <taxon>Cytophagales</taxon>
        <taxon>Cyclobacteriaceae</taxon>
        <taxon>Algoriphagus</taxon>
    </lineage>
</organism>
<feature type="domain" description="Glutamyl/glutaminyl-tRNA synthetase class Ib catalytic" evidence="9">
    <location>
        <begin position="4"/>
        <end position="349"/>
    </location>
</feature>
<dbReference type="SUPFAM" id="SSF48163">
    <property type="entry name" value="An anticodon-binding domain of class I aminoacyl-tRNA synthetases"/>
    <property type="match status" value="1"/>
</dbReference>
<comment type="subcellular location">
    <subcellularLocation>
        <location evidence="8">Cytoplasm</location>
    </subcellularLocation>
</comment>
<dbReference type="AlphaFoldDB" id="A0A1I5EVV6"/>
<keyword evidence="12" id="KW-1185">Reference proteome</keyword>
<evidence type="ECO:0000313" key="11">
    <source>
        <dbReference type="EMBL" id="SFO15645.1"/>
    </source>
</evidence>
<dbReference type="GO" id="GO:0008270">
    <property type="term" value="F:zinc ion binding"/>
    <property type="evidence" value="ECO:0007669"/>
    <property type="project" value="InterPro"/>
</dbReference>
<proteinExistence type="inferred from homology"/>
<dbReference type="GO" id="GO:0005829">
    <property type="term" value="C:cytosol"/>
    <property type="evidence" value="ECO:0007669"/>
    <property type="project" value="TreeGrafter"/>
</dbReference>
<dbReference type="Gene3D" id="3.90.800.10">
    <property type="entry name" value="Glutamyl-tRNA Synthetase, Domain 3"/>
    <property type="match status" value="1"/>
</dbReference>
<comment type="subunit">
    <text evidence="8">Monomer.</text>
</comment>
<dbReference type="InterPro" id="IPR045462">
    <property type="entry name" value="aa-tRNA-synth_I_cd-bd"/>
</dbReference>
<accession>A0A1I5EVV6</accession>
<dbReference type="InterPro" id="IPR020751">
    <property type="entry name" value="aa-tRNA-synth_I_codon-bd_sub2"/>
</dbReference>
<keyword evidence="6 8" id="KW-0648">Protein biosynthesis</keyword>
<dbReference type="InterPro" id="IPR033910">
    <property type="entry name" value="GluRS_core"/>
</dbReference>
<dbReference type="InterPro" id="IPR049940">
    <property type="entry name" value="GluQ/Sye"/>
</dbReference>
<dbReference type="STRING" id="226506.SAMN04488519_10496"/>
<dbReference type="FunFam" id="3.40.50.620:FF:000127">
    <property type="entry name" value="Glutamate--tRNA ligase"/>
    <property type="match status" value="1"/>
</dbReference>
<evidence type="ECO:0000256" key="2">
    <source>
        <dbReference type="ARBA" id="ARBA00022490"/>
    </source>
</evidence>
<dbReference type="Gene3D" id="3.40.50.620">
    <property type="entry name" value="HUPs"/>
    <property type="match status" value="1"/>
</dbReference>
<feature type="binding site" evidence="8">
    <location>
        <position position="266"/>
    </location>
    <ligand>
        <name>ATP</name>
        <dbReference type="ChEBI" id="CHEBI:30616"/>
    </ligand>
</feature>
<dbReference type="CDD" id="cd00808">
    <property type="entry name" value="GluRS_core"/>
    <property type="match status" value="1"/>
</dbReference>